<dbReference type="AlphaFoldDB" id="A0A8K1CFG4"/>
<dbReference type="Gene3D" id="3.20.80.10">
    <property type="entry name" value="Regulatory factor, effector binding domain"/>
    <property type="match status" value="1"/>
</dbReference>
<protein>
    <recommendedName>
        <fullName evidence="1">AraC effector-binding domain-containing protein</fullName>
    </recommendedName>
</protein>
<name>A0A8K1CFG4_PYTOL</name>
<proteinExistence type="predicted"/>
<dbReference type="SUPFAM" id="SSF55136">
    <property type="entry name" value="Probable bacterial effector-binding domain"/>
    <property type="match status" value="1"/>
</dbReference>
<organism evidence="2 3">
    <name type="scientific">Pythium oligandrum</name>
    <name type="common">Mycoparasitic fungus</name>
    <dbReference type="NCBI Taxonomy" id="41045"/>
    <lineage>
        <taxon>Eukaryota</taxon>
        <taxon>Sar</taxon>
        <taxon>Stramenopiles</taxon>
        <taxon>Oomycota</taxon>
        <taxon>Peronosporomycetes</taxon>
        <taxon>Pythiales</taxon>
        <taxon>Pythiaceae</taxon>
        <taxon>Pythium</taxon>
    </lineage>
</organism>
<reference evidence="2" key="1">
    <citation type="submission" date="2019-03" db="EMBL/GenBank/DDBJ databases">
        <title>Long read genome sequence of the mycoparasitic Pythium oligandrum ATCC 38472 isolated from sugarbeet rhizosphere.</title>
        <authorList>
            <person name="Gaulin E."/>
        </authorList>
    </citation>
    <scope>NUCLEOTIDE SEQUENCE</scope>
    <source>
        <strain evidence="2">ATCC 38472_TT</strain>
    </source>
</reference>
<evidence type="ECO:0000313" key="2">
    <source>
        <dbReference type="EMBL" id="TMW61212.1"/>
    </source>
</evidence>
<feature type="domain" description="AraC effector-binding" evidence="1">
    <location>
        <begin position="7"/>
        <end position="160"/>
    </location>
</feature>
<dbReference type="InterPro" id="IPR029442">
    <property type="entry name" value="GyrI-like"/>
</dbReference>
<dbReference type="SMART" id="SM00871">
    <property type="entry name" value="AraC_E_bind"/>
    <property type="match status" value="1"/>
</dbReference>
<evidence type="ECO:0000313" key="3">
    <source>
        <dbReference type="Proteomes" id="UP000794436"/>
    </source>
</evidence>
<dbReference type="Pfam" id="PF06445">
    <property type="entry name" value="GyrI-like"/>
    <property type="match status" value="1"/>
</dbReference>
<dbReference type="EMBL" id="SPLM01000077">
    <property type="protein sequence ID" value="TMW61212.1"/>
    <property type="molecule type" value="Genomic_DNA"/>
</dbReference>
<sequence>MPSTPSSSVTIKSIEAVRVISLRAIVANYRAQSALWDRVCAFANAHGIAIAGPCLTVYFDPDYKESDVDLEVCLPIADDAVVPVDTKEFRVRTLGVIPRAACVTHLGSYSRLPPTYTALFEWLGVHGERVNGPLREVYLAMNPDDTTEESYVTEIQAPLA</sequence>
<comment type="caution">
    <text evidence="2">The sequence shown here is derived from an EMBL/GenBank/DDBJ whole genome shotgun (WGS) entry which is preliminary data.</text>
</comment>
<evidence type="ECO:0000259" key="1">
    <source>
        <dbReference type="SMART" id="SM00871"/>
    </source>
</evidence>
<dbReference type="OrthoDB" id="58441at2759"/>
<accession>A0A8K1CFG4</accession>
<gene>
    <name evidence="2" type="ORF">Poli38472_013675</name>
</gene>
<dbReference type="InterPro" id="IPR011256">
    <property type="entry name" value="Reg_factor_effector_dom_sf"/>
</dbReference>
<keyword evidence="3" id="KW-1185">Reference proteome</keyword>
<dbReference type="Proteomes" id="UP000794436">
    <property type="component" value="Unassembled WGS sequence"/>
</dbReference>
<dbReference type="InterPro" id="IPR010499">
    <property type="entry name" value="AraC_E-bd"/>
</dbReference>